<comment type="caution">
    <text evidence="2">The sequence shown here is derived from an EMBL/GenBank/DDBJ whole genome shotgun (WGS) entry which is preliminary data.</text>
</comment>
<dbReference type="AlphaFoldDB" id="A0A6A5AMV3"/>
<sequence>METNVDTAAAVMQAVECMLQCIEVVHFIPPTSNEVALTVHAMCIALSFDKPWTSMFGMYGTTCTLMQSLTPLPSPILSVVRTSDDSHETQEITRLVKSCVQDIHKHRLTRTSSFSQDHKDYSFPTAALTPVLEVLSTFQDPLEDRWTDTGGAVYARKNVFHEAFAPITHCRRYAKVRRSDAAIYKALRVQVRQNLVAREVNRIAKLNHPHFNPTHDDSDYADGGEPGEVDEYDHEGTTKLFHYQDFEQEYVADQ</sequence>
<dbReference type="Proteomes" id="UP000469452">
    <property type="component" value="Unassembled WGS sequence"/>
</dbReference>
<gene>
    <name evidence="2" type="ORF">AaE_004640</name>
</gene>
<evidence type="ECO:0000313" key="3">
    <source>
        <dbReference type="Proteomes" id="UP000469452"/>
    </source>
</evidence>
<feature type="compositionally biased region" description="Acidic residues" evidence="1">
    <location>
        <begin position="219"/>
        <end position="233"/>
    </location>
</feature>
<name>A0A6A5AMV3_APHAT</name>
<evidence type="ECO:0000313" key="2">
    <source>
        <dbReference type="EMBL" id="KAF0756410.1"/>
    </source>
</evidence>
<dbReference type="EMBL" id="VJMI01010255">
    <property type="protein sequence ID" value="KAF0756410.1"/>
    <property type="molecule type" value="Genomic_DNA"/>
</dbReference>
<protein>
    <submittedName>
        <fullName evidence="2">Uncharacterized protein</fullName>
    </submittedName>
</protein>
<dbReference type="VEuPathDB" id="FungiDB:H257_12546"/>
<accession>A0A6A5AMV3</accession>
<proteinExistence type="predicted"/>
<organism evidence="2 3">
    <name type="scientific">Aphanomyces astaci</name>
    <name type="common">Crayfish plague agent</name>
    <dbReference type="NCBI Taxonomy" id="112090"/>
    <lineage>
        <taxon>Eukaryota</taxon>
        <taxon>Sar</taxon>
        <taxon>Stramenopiles</taxon>
        <taxon>Oomycota</taxon>
        <taxon>Saprolegniomycetes</taxon>
        <taxon>Saprolegniales</taxon>
        <taxon>Verrucalvaceae</taxon>
        <taxon>Aphanomyces</taxon>
    </lineage>
</organism>
<evidence type="ECO:0000256" key="1">
    <source>
        <dbReference type="SAM" id="MobiDB-lite"/>
    </source>
</evidence>
<feature type="region of interest" description="Disordered" evidence="1">
    <location>
        <begin position="207"/>
        <end position="234"/>
    </location>
</feature>
<reference evidence="2 3" key="1">
    <citation type="submission" date="2019-06" db="EMBL/GenBank/DDBJ databases">
        <title>Genomics analysis of Aphanomyces spp. identifies a new class of oomycete effector associated with host adaptation.</title>
        <authorList>
            <person name="Gaulin E."/>
        </authorList>
    </citation>
    <scope>NUCLEOTIDE SEQUENCE [LARGE SCALE GENOMIC DNA]</scope>
    <source>
        <strain evidence="2 3">E</strain>
    </source>
</reference>